<evidence type="ECO:0000259" key="2">
    <source>
        <dbReference type="Pfam" id="PF02776"/>
    </source>
</evidence>
<dbReference type="Gene3D" id="3.40.50.1220">
    <property type="entry name" value="TPP-binding domain"/>
    <property type="match status" value="1"/>
</dbReference>
<dbReference type="InterPro" id="IPR029035">
    <property type="entry name" value="DHS-like_NAD/FAD-binding_dom"/>
</dbReference>
<dbReference type="GO" id="GO:0030976">
    <property type="term" value="F:thiamine pyrophosphate binding"/>
    <property type="evidence" value="ECO:0007669"/>
    <property type="project" value="InterPro"/>
</dbReference>
<reference evidence="3" key="1">
    <citation type="submission" date="2018-05" db="EMBL/GenBank/DDBJ databases">
        <authorList>
            <person name="Lanie J.A."/>
            <person name="Ng W.-L."/>
            <person name="Kazmierczak K.M."/>
            <person name="Andrzejewski T.M."/>
            <person name="Davidsen T.M."/>
            <person name="Wayne K.J."/>
            <person name="Tettelin H."/>
            <person name="Glass J.I."/>
            <person name="Rusch D."/>
            <person name="Podicherti R."/>
            <person name="Tsui H.-C.T."/>
            <person name="Winkler M.E."/>
        </authorList>
    </citation>
    <scope>NUCLEOTIDE SEQUENCE</scope>
</reference>
<dbReference type="InterPro" id="IPR047211">
    <property type="entry name" value="POXB-like"/>
</dbReference>
<accession>A0A382GGW6</accession>
<dbReference type="GO" id="GO:0000287">
    <property type="term" value="F:magnesium ion binding"/>
    <property type="evidence" value="ECO:0007669"/>
    <property type="project" value="InterPro"/>
</dbReference>
<dbReference type="InterPro" id="IPR029061">
    <property type="entry name" value="THDP-binding"/>
</dbReference>
<proteinExistence type="predicted"/>
<feature type="domain" description="Thiamine pyrophosphate enzyme N-terminal TPP-binding" evidence="2">
    <location>
        <begin position="5"/>
        <end position="116"/>
    </location>
</feature>
<evidence type="ECO:0000313" key="3">
    <source>
        <dbReference type="EMBL" id="SVB74420.1"/>
    </source>
</evidence>
<sequence>MEKSTIAANVVQTLVQAGVYRIHGVVGDSLNGIVDEIRRTSGIDWISYRHEEAAAFAAGAEAQLTGQLSVCAGSCGPGNLHLINGLYDAHRSMAPVLAIAAHIPSSEVGTGYFQETHPDRLFVECSHYCELISSSRQMPRVLHIAMQHAVSKQGVAVIALSGDVAMETIQDESVSHGMKLIRPAIRPSEHDLQTLADMLNEAEKVTLLCGSGCAEAHDELIHSGECLKSPMVHSLRGKEHVEYDNPYDVGMTGLIGFPSGYRAIENCDLLLMLGSDFPYKDWYPRKSKIVQVDIRAERLGQRCRLDLGLVGDVQQTLRALLPMLETKSNSAFLKD</sequence>
<feature type="non-terminal residue" evidence="3">
    <location>
        <position position="335"/>
    </location>
</feature>
<dbReference type="InterPro" id="IPR012001">
    <property type="entry name" value="Thiamin_PyroP_enz_TPP-bd_dom"/>
</dbReference>
<dbReference type="Gene3D" id="3.40.50.970">
    <property type="match status" value="1"/>
</dbReference>
<dbReference type="CDD" id="cd07039">
    <property type="entry name" value="TPP_PYR_POX"/>
    <property type="match status" value="1"/>
</dbReference>
<organism evidence="3">
    <name type="scientific">marine metagenome</name>
    <dbReference type="NCBI Taxonomy" id="408172"/>
    <lineage>
        <taxon>unclassified sequences</taxon>
        <taxon>metagenomes</taxon>
        <taxon>ecological metagenomes</taxon>
    </lineage>
</organism>
<dbReference type="InterPro" id="IPR012000">
    <property type="entry name" value="Thiamin_PyroP_enz_cen_dom"/>
</dbReference>
<dbReference type="PANTHER" id="PTHR42981">
    <property type="entry name" value="PYRUVATE DEHYDROGENASE [UBIQUINONE]"/>
    <property type="match status" value="1"/>
</dbReference>
<dbReference type="FunFam" id="3.40.50.1220:FF:000013">
    <property type="entry name" value="Pyruvate dehydrogenase [ubiquinone]"/>
    <property type="match status" value="1"/>
</dbReference>
<evidence type="ECO:0008006" key="4">
    <source>
        <dbReference type="Google" id="ProtNLM"/>
    </source>
</evidence>
<dbReference type="AlphaFoldDB" id="A0A382GGW6"/>
<dbReference type="SUPFAM" id="SSF52518">
    <property type="entry name" value="Thiamin diphosphate-binding fold (THDP-binding)"/>
    <property type="match status" value="1"/>
</dbReference>
<gene>
    <name evidence="3" type="ORF">METZ01_LOCUS227274</name>
</gene>
<dbReference type="PANTHER" id="PTHR42981:SF2">
    <property type="entry name" value="PYRUVATE DEHYDROGENASE [UBIQUINONE]"/>
    <property type="match status" value="1"/>
</dbReference>
<evidence type="ECO:0000259" key="1">
    <source>
        <dbReference type="Pfam" id="PF00205"/>
    </source>
</evidence>
<protein>
    <recommendedName>
        <fullName evidence="4">Thiamine pyrophosphate enzyme N-terminal TPP-binding domain-containing protein</fullName>
    </recommendedName>
</protein>
<dbReference type="SUPFAM" id="SSF52467">
    <property type="entry name" value="DHS-like NAD/FAD-binding domain"/>
    <property type="match status" value="1"/>
</dbReference>
<feature type="domain" description="Thiamine pyrophosphate enzyme central" evidence="1">
    <location>
        <begin position="192"/>
        <end position="320"/>
    </location>
</feature>
<name>A0A382GGW6_9ZZZZ</name>
<dbReference type="Pfam" id="PF02776">
    <property type="entry name" value="TPP_enzyme_N"/>
    <property type="match status" value="1"/>
</dbReference>
<dbReference type="Pfam" id="PF00205">
    <property type="entry name" value="TPP_enzyme_M"/>
    <property type="match status" value="1"/>
</dbReference>
<dbReference type="EMBL" id="UINC01055485">
    <property type="protein sequence ID" value="SVB74420.1"/>
    <property type="molecule type" value="Genomic_DNA"/>
</dbReference>
<dbReference type="InterPro" id="IPR047210">
    <property type="entry name" value="TPP_PYR_POXB-like"/>
</dbReference>